<protein>
    <recommendedName>
        <fullName evidence="11">Trs120-domain-containing protein</fullName>
    </recommendedName>
</protein>
<dbReference type="Pfam" id="PF26254">
    <property type="entry name" value="Ig_TRAPPC9-Trs120_1st"/>
    <property type="match status" value="1"/>
</dbReference>
<dbReference type="SUPFAM" id="SSF51735">
    <property type="entry name" value="NAD(P)-binding Rossmann-fold domains"/>
    <property type="match status" value="1"/>
</dbReference>
<evidence type="ECO:0000256" key="3">
    <source>
        <dbReference type="SAM" id="MobiDB-lite"/>
    </source>
</evidence>
<feature type="domain" description="Trs120/TRAPPC9 third Ig-like" evidence="7">
    <location>
        <begin position="1529"/>
        <end position="1696"/>
    </location>
</feature>
<dbReference type="InterPro" id="IPR058563">
    <property type="entry name" value="Trs120_TRAPPC9_N"/>
</dbReference>
<feature type="region of interest" description="Disordered" evidence="3">
    <location>
        <begin position="19"/>
        <end position="62"/>
    </location>
</feature>
<evidence type="ECO:0000259" key="8">
    <source>
        <dbReference type="Pfam" id="PF26283"/>
    </source>
</evidence>
<proteinExistence type="predicted"/>
<evidence type="ECO:0000259" key="7">
    <source>
        <dbReference type="Pfam" id="PF26282"/>
    </source>
</evidence>
<dbReference type="Proteomes" id="UP000008065">
    <property type="component" value="Unassembled WGS sequence"/>
</dbReference>
<feature type="domain" description="Trs120/TRAPPC9 fourth Ig-like" evidence="8">
    <location>
        <begin position="1703"/>
        <end position="1867"/>
    </location>
</feature>
<dbReference type="Pfam" id="PF26251">
    <property type="entry name" value="TPR_TRAPPC9-Trs120"/>
    <property type="match status" value="1"/>
</dbReference>
<name>F8MD23_NEUT8</name>
<dbReference type="Pfam" id="PF00106">
    <property type="entry name" value="adh_short"/>
    <property type="match status" value="1"/>
</dbReference>
<feature type="compositionally biased region" description="Polar residues" evidence="3">
    <location>
        <begin position="653"/>
        <end position="667"/>
    </location>
</feature>
<organism evidence="9 10">
    <name type="scientific">Neurospora tetrasperma (strain FGSC 2508 / ATCC MYA-4615 / P0657)</name>
    <dbReference type="NCBI Taxonomy" id="510951"/>
    <lineage>
        <taxon>Eukaryota</taxon>
        <taxon>Fungi</taxon>
        <taxon>Dikarya</taxon>
        <taxon>Ascomycota</taxon>
        <taxon>Pezizomycotina</taxon>
        <taxon>Sordariomycetes</taxon>
        <taxon>Sordariomycetidae</taxon>
        <taxon>Sordariales</taxon>
        <taxon>Sordariaceae</taxon>
        <taxon>Neurospora</taxon>
    </lineage>
</organism>
<dbReference type="InterPro" id="IPR058568">
    <property type="entry name" value="Ig_TRAPPC9_Trs120_4th"/>
</dbReference>
<feature type="region of interest" description="Disordered" evidence="3">
    <location>
        <begin position="636"/>
        <end position="738"/>
    </location>
</feature>
<dbReference type="InterPro" id="IPR013935">
    <property type="entry name" value="Trs120_TRAPPC9"/>
</dbReference>
<dbReference type="OrthoDB" id="27962at2759"/>
<evidence type="ECO:0000313" key="10">
    <source>
        <dbReference type="Proteomes" id="UP000008065"/>
    </source>
</evidence>
<feature type="domain" description="Trs120/TRAPPC9 first Ig-like" evidence="6">
    <location>
        <begin position="1192"/>
        <end position="1376"/>
    </location>
</feature>
<evidence type="ECO:0000313" key="9">
    <source>
        <dbReference type="EMBL" id="EGO60567.1"/>
    </source>
</evidence>
<dbReference type="PANTHER" id="PTHR21512:SF5">
    <property type="entry name" value="TRAFFICKING PROTEIN PARTICLE COMPLEX SUBUNIT 9"/>
    <property type="match status" value="1"/>
</dbReference>
<evidence type="ECO:0000256" key="1">
    <source>
        <dbReference type="ARBA" id="ARBA00004555"/>
    </source>
</evidence>
<feature type="region of interest" description="Disordered" evidence="3">
    <location>
        <begin position="1818"/>
        <end position="1844"/>
    </location>
</feature>
<dbReference type="VEuPathDB" id="FungiDB:NEUTE1DRAFT_143967"/>
<keyword evidence="10" id="KW-1185">Reference proteome</keyword>
<gene>
    <name evidence="9" type="ORF">NEUTE1DRAFT_143967</name>
</gene>
<dbReference type="InterPro" id="IPR002347">
    <property type="entry name" value="SDR_fam"/>
</dbReference>
<dbReference type="EMBL" id="GL891302">
    <property type="protein sequence ID" value="EGO60567.1"/>
    <property type="molecule type" value="Genomic_DNA"/>
</dbReference>
<dbReference type="InterPro" id="IPR058567">
    <property type="entry name" value="Ig_TRAPPC9_Trs120_3rd"/>
</dbReference>
<comment type="subcellular location">
    <subcellularLocation>
        <location evidence="1">Golgi apparatus</location>
    </subcellularLocation>
</comment>
<dbReference type="GO" id="GO:0005802">
    <property type="term" value="C:trans-Golgi network"/>
    <property type="evidence" value="ECO:0007669"/>
    <property type="project" value="TreeGrafter"/>
</dbReference>
<dbReference type="InterPro" id="IPR058565">
    <property type="entry name" value="Ig_TRAPPC9_Trs120_1st"/>
</dbReference>
<feature type="compositionally biased region" description="Polar residues" evidence="3">
    <location>
        <begin position="692"/>
        <end position="701"/>
    </location>
</feature>
<sequence>MTTRIAKLTGSGSYIWDQNTMNEKEDARDKVPAPTLRMVDRKPSEAAPTTSGRQSHAIPAASFPTHNSPRTWLITSALTPLAIRLIRQLLAHGDYIVACLPPQEIEHEDRSAEFRELINECKSNRKDREGWKDRIRPIRCDSRVMGQCGAAVAEAVQIFGRIDIMLCCRAEAVVGTVEELSTNPATQNLVRDQFETVYFSQVNFIKAALPQLRAQHTGHIMVLTSIGGHIGTPGMSFYTAAVWALEGFCDSLAYEIAPFNIKMTIVQPNKEILSLTNKLIFSPPLPQYEADLNPAPNIRDVLSTVLNSNPDTYIEQSEDEIQFRYPKLPPATLDKLVMETVHALTAIGGHENPPARHIVGFEGAIAVKEKLKTVTEELEDFVEVSLAVDIFDSELTAEARKGSSIPPRPQRHRNDLAETTMTPDPFLPVAPARVKTLVLPIGRIKRDRFDTFVKSLTPENVVQLRDVTADGRPNRNMFTPLAFPDGAMFYDLMTHVPPPSHLALVPFDLYREPLALLAIADGSEINNVVLSKRQSGGRTVAETNIRSLDQELEDLRDRYPRILVHQVLLFDYVPSEENPIPIPEGIVTIPPPEQHKRTTMKTVMCDISSLILAEMTTLAKSYEGMTFITSPGHASTAEQMYGGQGPVGDPSRRNSQFALPTNRSVSASGLIDRGHQARMSMPPVPFKGGTFGSNRAVSGQPATPPNGRSGLSNPPTNFDDITGDESASPEKALPPRPDLMDVFRTQSQDRVSVQGFGSGGSTDKKLHRGKSRFQIVLGSLYLQAGRWIDALRELTEGAAGAKSTNDHIWHGKALELSLIALLLLGWAGIEFDVHPILLPTADKGTALANQILEAEQKDPNQPRWLRRLQVYIPELLDRIISLYSRITAENLQPLPMSETIIRFCRMLTALHIADGKLDERSLEMMVLGTPPPKRLTTSPRFTIVPTRTHILSNLMKAYPGSASELLTTADRIVLLSGIASVLGLLGFQRKKAMIVRDLVSVLIGGLVEARTRGAADVGIHPAAGLVGLNGLGGNGHAGALDLTENDIEQGIGPFLGLLLRSYGVVTDDPGSTASLEGPATRDDSDEAVVARILKQSDLRNFGIRDIKLNILRTCVSFSEALPDFAGVLKYSSDLLRTAGSGTAPGLRREDAYPAIHREDQIRFATNISKTSNLAKRLGMDHLAAEYWDEFLLRGVKLEPLATTRTPVSHARSVLPNAVTTTRTSQDVNPFIYNPFLKQPDAAAVEKVLVAGEAATFKLTFQNTFEMDLELESIRLDTEGAEFESAVESLVIGPYRTQVLRISGVPKAAGTLRIKGAIIKVRGCRERRFPIFIEQWAPEKEQKVKGIGLAALDVPPAKRTPPTQRPKPESLELNVIAGQPVVVVKSSTLPQSSVMILEGERQKFSVTLQNLSTTTPVDFLLFSFQDSTQEPLQAAMASRDATLAELYEYELILAKKQALRIRKEGNQKRYIPPGGTATFDFEILGKPGLTHGLIQVDYACLGVPPDELEEERFFTRQVSLALTVTVNASIEIARMDVFPLHGSIPEPLWLRAGSNKESTSELTADTHCLLMLDLRNAWPSNMVIQLESEDGARLEEHILPGNVNRVIFPIKRVYLEDPYASIPVLNPSRQRQFIVSSKLTPEMERANREAFWYRERVLDSLTGTWRTGPGGGTIAGGRSGSIELRAMRLTSRMIEAVKVDEIGIEISVLDASASPSSPEKQKHKSHAIAKVESFLQLRVAVTNRTNQPIYPLVRLMPSLCHRPLNVALDFTRKFAWNGTLQKALPLLAGGESAEVVMGVTALCRGEFEISASVEETMVWRPSEEEEEERRKRRSEVEKMQDAAMGMEIAGSKRERRVWCSRRPARVVVIRNDMDE</sequence>
<evidence type="ECO:0000259" key="6">
    <source>
        <dbReference type="Pfam" id="PF26254"/>
    </source>
</evidence>
<reference evidence="10" key="1">
    <citation type="journal article" date="2011" name="Genetics">
        <title>Massive changes in genome architecture accompany the transition to self-fertility in the filamentous fungus Neurospora tetrasperma.</title>
        <authorList>
            <person name="Ellison C.E."/>
            <person name="Stajich J.E."/>
            <person name="Jacobson D.J."/>
            <person name="Natvig D.O."/>
            <person name="Lapidus A."/>
            <person name="Foster B."/>
            <person name="Aerts A."/>
            <person name="Riley R."/>
            <person name="Lindquist E.A."/>
            <person name="Grigoriev I.V."/>
            <person name="Taylor J.W."/>
        </authorList>
    </citation>
    <scope>NUCLEOTIDE SEQUENCE [LARGE SCALE GENOMIC DNA]</scope>
    <source>
        <strain evidence="10">FGSC 2508 / P0657</strain>
    </source>
</reference>
<evidence type="ECO:0000259" key="5">
    <source>
        <dbReference type="Pfam" id="PF26251"/>
    </source>
</evidence>
<keyword evidence="2" id="KW-0333">Golgi apparatus</keyword>
<feature type="compositionally biased region" description="Basic and acidic residues" evidence="3">
    <location>
        <begin position="22"/>
        <end position="31"/>
    </location>
</feature>
<dbReference type="HOGENOM" id="CLU_002231_0_0_1"/>
<dbReference type="KEGG" id="nte:NEUTE1DRAFT143967"/>
<evidence type="ECO:0008006" key="11">
    <source>
        <dbReference type="Google" id="ProtNLM"/>
    </source>
</evidence>
<dbReference type="Pfam" id="PF26280">
    <property type="entry name" value="Ig_TRAPPC9-Trs120_2nd"/>
    <property type="match status" value="1"/>
</dbReference>
<dbReference type="InterPro" id="IPR058564">
    <property type="entry name" value="TPR_TRAPPC9_Trs120"/>
</dbReference>
<dbReference type="RefSeq" id="XP_009847815.1">
    <property type="nucleotide sequence ID" value="XM_009849513.1"/>
</dbReference>
<dbReference type="Pfam" id="PF26282">
    <property type="entry name" value="Ig_TRAPPC9-Trs120_3rd"/>
    <property type="match status" value="1"/>
</dbReference>
<dbReference type="PANTHER" id="PTHR21512">
    <property type="entry name" value="TRAFFICKING PROTEIN PARTICLE COMPLEX SUBUNIT 9"/>
    <property type="match status" value="1"/>
</dbReference>
<dbReference type="GeneID" id="20826383"/>
<dbReference type="Pfam" id="PF26283">
    <property type="entry name" value="Ig_TRAPPC9-Trs120_4th"/>
    <property type="match status" value="1"/>
</dbReference>
<dbReference type="Pfam" id="PF08626">
    <property type="entry name" value="TRAPPC9-Trs120"/>
    <property type="match status" value="1"/>
</dbReference>
<feature type="domain" description="Trs120/TRAPPC9 TPR region" evidence="5">
    <location>
        <begin position="868"/>
        <end position="1178"/>
    </location>
</feature>
<evidence type="ECO:0000256" key="2">
    <source>
        <dbReference type="ARBA" id="ARBA00023034"/>
    </source>
</evidence>
<dbReference type="InterPro" id="IPR036291">
    <property type="entry name" value="NAD(P)-bd_dom_sf"/>
</dbReference>
<accession>F8MD23</accession>
<dbReference type="Gene3D" id="3.40.50.720">
    <property type="entry name" value="NAD(P)-binding Rossmann-like Domain"/>
    <property type="match status" value="1"/>
</dbReference>
<evidence type="ECO:0000259" key="4">
    <source>
        <dbReference type="Pfam" id="PF08626"/>
    </source>
</evidence>
<feature type="domain" description="Trs120/TRAPPC9 N-terminal" evidence="4">
    <location>
        <begin position="426"/>
        <end position="834"/>
    </location>
</feature>